<protein>
    <recommendedName>
        <fullName evidence="3">histidine kinase</fullName>
        <ecNumber evidence="3">2.7.13.3</ecNumber>
    </recommendedName>
</protein>
<dbReference type="Pfam" id="PF02518">
    <property type="entry name" value="HATPase_c"/>
    <property type="match status" value="1"/>
</dbReference>
<keyword evidence="10" id="KW-0067">ATP-binding</keyword>
<dbReference type="CDD" id="cd06225">
    <property type="entry name" value="HAMP"/>
    <property type="match status" value="1"/>
</dbReference>
<comment type="catalytic activity">
    <reaction evidence="1">
        <text>ATP + protein L-histidine = ADP + protein N-phospho-L-histidine.</text>
        <dbReference type="EC" id="2.7.13.3"/>
    </reaction>
</comment>
<evidence type="ECO:0000256" key="12">
    <source>
        <dbReference type="ARBA" id="ARBA00023012"/>
    </source>
</evidence>
<keyword evidence="18" id="KW-1185">Reference proteome</keyword>
<evidence type="ECO:0000313" key="18">
    <source>
        <dbReference type="Proteomes" id="UP000076623"/>
    </source>
</evidence>
<dbReference type="SUPFAM" id="SSF47384">
    <property type="entry name" value="Homodimeric domain of signal transducing histidine kinase"/>
    <property type="match status" value="1"/>
</dbReference>
<dbReference type="SMART" id="SM00387">
    <property type="entry name" value="HATPase_c"/>
    <property type="match status" value="1"/>
</dbReference>
<dbReference type="FunFam" id="1.10.287.130:FF:000008">
    <property type="entry name" value="Two-component sensor histidine kinase"/>
    <property type="match status" value="1"/>
</dbReference>
<keyword evidence="12" id="KW-0902">Two-component regulatory system</keyword>
<gene>
    <name evidence="17" type="ORF">ABE65_012755</name>
</gene>
<proteinExistence type="predicted"/>
<sequence length="360" mass="41278">MRIKRIKISLLVKLLAAVAVSFFVSTVVMIIISQIILHFFNLQFLTIEDIGATTYNVIVFLIFTFVIFSFIVTFLALIRNKILYIKRITESINEIANGKLGLTIEMEGNDELSKLAEDVNSMSKELSSKFEYERQLEIAKNELITNISHDLRSPLTSIIGYLDLLRKGNYSGENQLKDYHDTTYSKSKQLEALINELFEYTRLTSPDVKLDIKDVDMTGLLEQLIGEYVPIFEKEDLTVVKKIPEDEVLTSIDIEKMVRVFDNLFMNAIKYSTKPSIVKATFDIQSNYAEFRLSNQTERPDVQDINQLFERLLVGDKARSEREGTGLGLAISKRIVELHDGHIRAEYMDGWLTIIIKLPI</sequence>
<evidence type="ECO:0000256" key="10">
    <source>
        <dbReference type="ARBA" id="ARBA00022840"/>
    </source>
</evidence>
<evidence type="ECO:0000256" key="14">
    <source>
        <dbReference type="SAM" id="Phobius"/>
    </source>
</evidence>
<keyword evidence="11 14" id="KW-1133">Transmembrane helix</keyword>
<evidence type="ECO:0000256" key="6">
    <source>
        <dbReference type="ARBA" id="ARBA00022679"/>
    </source>
</evidence>
<dbReference type="Pfam" id="PF00512">
    <property type="entry name" value="HisKA"/>
    <property type="match status" value="1"/>
</dbReference>
<dbReference type="InterPro" id="IPR003660">
    <property type="entry name" value="HAMP_dom"/>
</dbReference>
<dbReference type="GO" id="GO:0005524">
    <property type="term" value="F:ATP binding"/>
    <property type="evidence" value="ECO:0007669"/>
    <property type="project" value="UniProtKB-KW"/>
</dbReference>
<dbReference type="InterPro" id="IPR003661">
    <property type="entry name" value="HisK_dim/P_dom"/>
</dbReference>
<name>A0A160IMP3_9BACL</name>
<feature type="domain" description="HAMP" evidence="16">
    <location>
        <begin position="79"/>
        <end position="131"/>
    </location>
</feature>
<evidence type="ECO:0000256" key="9">
    <source>
        <dbReference type="ARBA" id="ARBA00022777"/>
    </source>
</evidence>
<dbReference type="SUPFAM" id="SSF158472">
    <property type="entry name" value="HAMP domain-like"/>
    <property type="match status" value="1"/>
</dbReference>
<accession>A0A160IMP3</accession>
<dbReference type="PROSITE" id="PS50885">
    <property type="entry name" value="HAMP"/>
    <property type="match status" value="1"/>
</dbReference>
<dbReference type="InterPro" id="IPR036890">
    <property type="entry name" value="HATPase_C_sf"/>
</dbReference>
<dbReference type="SMART" id="SM00388">
    <property type="entry name" value="HisKA"/>
    <property type="match status" value="1"/>
</dbReference>
<evidence type="ECO:0000259" key="15">
    <source>
        <dbReference type="PROSITE" id="PS50109"/>
    </source>
</evidence>
<evidence type="ECO:0000256" key="4">
    <source>
        <dbReference type="ARBA" id="ARBA00022475"/>
    </source>
</evidence>
<dbReference type="InterPro" id="IPR005467">
    <property type="entry name" value="His_kinase_dom"/>
</dbReference>
<dbReference type="CDD" id="cd00082">
    <property type="entry name" value="HisKA"/>
    <property type="match status" value="1"/>
</dbReference>
<keyword evidence="8" id="KW-0547">Nucleotide-binding</keyword>
<dbReference type="SUPFAM" id="SSF55874">
    <property type="entry name" value="ATPase domain of HSP90 chaperone/DNA topoisomerase II/histidine kinase"/>
    <property type="match status" value="1"/>
</dbReference>
<reference evidence="17 18" key="1">
    <citation type="submission" date="2016-04" db="EMBL/GenBank/DDBJ databases">
        <title>Complete genome sequence of Fictibacillus phosphorivorans G25-29, a strain toxic to nematodes.</title>
        <authorList>
            <person name="Zheng Z."/>
        </authorList>
    </citation>
    <scope>NUCLEOTIDE SEQUENCE [LARGE SCALE GENOMIC DNA]</scope>
    <source>
        <strain evidence="17 18">G25-29</strain>
    </source>
</reference>
<keyword evidence="4" id="KW-1003">Cell membrane</keyword>
<dbReference type="PANTHER" id="PTHR45528:SF8">
    <property type="entry name" value="HISTIDINE KINASE"/>
    <property type="match status" value="1"/>
</dbReference>
<dbReference type="Gene3D" id="6.10.340.10">
    <property type="match status" value="1"/>
</dbReference>
<keyword evidence="7 14" id="KW-0812">Transmembrane</keyword>
<feature type="domain" description="Histidine kinase" evidence="15">
    <location>
        <begin position="146"/>
        <end position="360"/>
    </location>
</feature>
<dbReference type="STRING" id="1221500.ABE65_012755"/>
<evidence type="ECO:0000256" key="2">
    <source>
        <dbReference type="ARBA" id="ARBA00004651"/>
    </source>
</evidence>
<evidence type="ECO:0000256" key="1">
    <source>
        <dbReference type="ARBA" id="ARBA00000085"/>
    </source>
</evidence>
<keyword evidence="5" id="KW-0597">Phosphoprotein</keyword>
<dbReference type="GO" id="GO:0000155">
    <property type="term" value="F:phosphorelay sensor kinase activity"/>
    <property type="evidence" value="ECO:0007669"/>
    <property type="project" value="InterPro"/>
</dbReference>
<dbReference type="InterPro" id="IPR050398">
    <property type="entry name" value="HssS/ArlS-like"/>
</dbReference>
<evidence type="ECO:0000256" key="11">
    <source>
        <dbReference type="ARBA" id="ARBA00022989"/>
    </source>
</evidence>
<dbReference type="Proteomes" id="UP000076623">
    <property type="component" value="Chromosome"/>
</dbReference>
<dbReference type="EC" id="2.7.13.3" evidence="3"/>
<keyword evidence="6" id="KW-0808">Transferase</keyword>
<feature type="transmembrane region" description="Helical" evidence="14">
    <location>
        <begin position="57"/>
        <end position="78"/>
    </location>
</feature>
<evidence type="ECO:0000256" key="5">
    <source>
        <dbReference type="ARBA" id="ARBA00022553"/>
    </source>
</evidence>
<keyword evidence="13 14" id="KW-0472">Membrane</keyword>
<dbReference type="RefSeq" id="WP_066395506.1">
    <property type="nucleotide sequence ID" value="NZ_CP015378.1"/>
</dbReference>
<dbReference type="SMART" id="SM00304">
    <property type="entry name" value="HAMP"/>
    <property type="match status" value="1"/>
</dbReference>
<dbReference type="InterPro" id="IPR003594">
    <property type="entry name" value="HATPase_dom"/>
</dbReference>
<organism evidence="17 18">
    <name type="scientific">Fictibacillus phosphorivorans</name>
    <dbReference type="NCBI Taxonomy" id="1221500"/>
    <lineage>
        <taxon>Bacteria</taxon>
        <taxon>Bacillati</taxon>
        <taxon>Bacillota</taxon>
        <taxon>Bacilli</taxon>
        <taxon>Bacillales</taxon>
        <taxon>Fictibacillaceae</taxon>
        <taxon>Fictibacillus</taxon>
    </lineage>
</organism>
<dbReference type="Pfam" id="PF00672">
    <property type="entry name" value="HAMP"/>
    <property type="match status" value="1"/>
</dbReference>
<evidence type="ECO:0000313" key="17">
    <source>
        <dbReference type="EMBL" id="ANC77618.1"/>
    </source>
</evidence>
<evidence type="ECO:0000256" key="13">
    <source>
        <dbReference type="ARBA" id="ARBA00023136"/>
    </source>
</evidence>
<keyword evidence="9 17" id="KW-0418">Kinase</keyword>
<feature type="transmembrane region" description="Helical" evidence="14">
    <location>
        <begin position="12"/>
        <end position="37"/>
    </location>
</feature>
<evidence type="ECO:0000256" key="8">
    <source>
        <dbReference type="ARBA" id="ARBA00022741"/>
    </source>
</evidence>
<comment type="subcellular location">
    <subcellularLocation>
        <location evidence="2">Cell membrane</location>
        <topology evidence="2">Multi-pass membrane protein</topology>
    </subcellularLocation>
</comment>
<dbReference type="PANTHER" id="PTHR45528">
    <property type="entry name" value="SENSOR HISTIDINE KINASE CPXA"/>
    <property type="match status" value="1"/>
</dbReference>
<dbReference type="AlphaFoldDB" id="A0A160IMP3"/>
<dbReference type="EMBL" id="CP015378">
    <property type="protein sequence ID" value="ANC77618.1"/>
    <property type="molecule type" value="Genomic_DNA"/>
</dbReference>
<evidence type="ECO:0000256" key="7">
    <source>
        <dbReference type="ARBA" id="ARBA00022692"/>
    </source>
</evidence>
<evidence type="ECO:0000259" key="16">
    <source>
        <dbReference type="PROSITE" id="PS50885"/>
    </source>
</evidence>
<dbReference type="GO" id="GO:0005886">
    <property type="term" value="C:plasma membrane"/>
    <property type="evidence" value="ECO:0007669"/>
    <property type="project" value="UniProtKB-SubCell"/>
</dbReference>
<dbReference type="InterPro" id="IPR036097">
    <property type="entry name" value="HisK_dim/P_sf"/>
</dbReference>
<dbReference type="Gene3D" id="1.10.287.130">
    <property type="match status" value="1"/>
</dbReference>
<dbReference type="KEGG" id="fpn:ABE65_012755"/>
<dbReference type="PROSITE" id="PS50109">
    <property type="entry name" value="HIS_KIN"/>
    <property type="match status" value="1"/>
</dbReference>
<dbReference type="Gene3D" id="3.30.565.10">
    <property type="entry name" value="Histidine kinase-like ATPase, C-terminal domain"/>
    <property type="match status" value="1"/>
</dbReference>
<evidence type="ECO:0000256" key="3">
    <source>
        <dbReference type="ARBA" id="ARBA00012438"/>
    </source>
</evidence>